<dbReference type="PANTHER" id="PTHR39188:SF3">
    <property type="entry name" value="STAGE IV SPORULATION PROTEIN FB"/>
    <property type="match status" value="1"/>
</dbReference>
<gene>
    <name evidence="14" type="ORF">K8W24_09540</name>
</gene>
<comment type="similarity">
    <text evidence="3">Belongs to the peptidase M50B family.</text>
</comment>
<dbReference type="GO" id="GO:0046872">
    <property type="term" value="F:metal ion binding"/>
    <property type="evidence" value="ECO:0007669"/>
    <property type="project" value="UniProtKB-KW"/>
</dbReference>
<comment type="caution">
    <text evidence="14">The sequence shown here is derived from an EMBL/GenBank/DDBJ whole genome shotgun (WGS) entry which is preliminary data.</text>
</comment>
<feature type="transmembrane region" description="Helical" evidence="12">
    <location>
        <begin position="103"/>
        <end position="126"/>
    </location>
</feature>
<dbReference type="InterPro" id="IPR008915">
    <property type="entry name" value="Peptidase_M50"/>
</dbReference>
<dbReference type="GO" id="GO:0006508">
    <property type="term" value="P:proteolysis"/>
    <property type="evidence" value="ECO:0007669"/>
    <property type="project" value="UniProtKB-KW"/>
</dbReference>
<protein>
    <submittedName>
        <fullName evidence="14">M50 family metallopeptidase</fullName>
    </submittedName>
</protein>
<keyword evidence="10" id="KW-0482">Metalloprotease</keyword>
<dbReference type="PANTHER" id="PTHR39188">
    <property type="entry name" value="MEMBRANE-ASSOCIATED ZINC METALLOPROTEASE M50B"/>
    <property type="match status" value="1"/>
</dbReference>
<evidence type="ECO:0000259" key="13">
    <source>
        <dbReference type="Pfam" id="PF02163"/>
    </source>
</evidence>
<evidence type="ECO:0000256" key="9">
    <source>
        <dbReference type="ARBA" id="ARBA00022989"/>
    </source>
</evidence>
<feature type="domain" description="Peptidase M50" evidence="13">
    <location>
        <begin position="133"/>
        <end position="188"/>
    </location>
</feature>
<evidence type="ECO:0000256" key="10">
    <source>
        <dbReference type="ARBA" id="ARBA00023049"/>
    </source>
</evidence>
<sequence length="371" mass="38035">MPRTMLRIGALPPLQVSPATLVTVLLVAVLMFPSLQGPGLSVGRSALVALGLGLFLILSVLVHELAHALVARAFGARVDHIALTLWGGHTQYRAERMPAIGSVLVSLAGPASNGLLAAATGALAAIAAQGTVLSVAASFATWLNVVLALFNLLPGLPMDGGRALESLLGAVLRRPVLGTRITAWIGRAIAVGVVVLPLSRIVRLGGAGGFSLLTLVWALLIAGLLWQGASRALEEARVQERVGALDAAALARPVRLLAPHTPLAGLPDGPGAEQVLLLDPASPRPGTVGRALRLQPEAVAAVPPEHREQVPASAVAEPVGDVVALRTGLGGEELVSAMLARPAPVYLVVDPGGRPQGVFLSADVNTLLRGR</sequence>
<keyword evidence="11 12" id="KW-0472">Membrane</keyword>
<evidence type="ECO:0000256" key="11">
    <source>
        <dbReference type="ARBA" id="ARBA00023136"/>
    </source>
</evidence>
<evidence type="ECO:0000256" key="12">
    <source>
        <dbReference type="SAM" id="Phobius"/>
    </source>
</evidence>
<comment type="cofactor">
    <cofactor evidence="1">
        <name>Zn(2+)</name>
        <dbReference type="ChEBI" id="CHEBI:29105"/>
    </cofactor>
</comment>
<feature type="transmembrane region" description="Helical" evidence="12">
    <location>
        <begin position="12"/>
        <end position="32"/>
    </location>
</feature>
<comment type="subcellular location">
    <subcellularLocation>
        <location evidence="2">Membrane</location>
        <topology evidence="2">Multi-pass membrane protein</topology>
    </subcellularLocation>
</comment>
<organism evidence="14 15">
    <name type="scientific">Brachybacterium paraconglomeratum</name>
    <dbReference type="NCBI Taxonomy" id="173362"/>
    <lineage>
        <taxon>Bacteria</taxon>
        <taxon>Bacillati</taxon>
        <taxon>Actinomycetota</taxon>
        <taxon>Actinomycetes</taxon>
        <taxon>Micrococcales</taxon>
        <taxon>Dermabacteraceae</taxon>
        <taxon>Brachybacterium</taxon>
    </lineage>
</organism>
<evidence type="ECO:0000256" key="6">
    <source>
        <dbReference type="ARBA" id="ARBA00022723"/>
    </source>
</evidence>
<dbReference type="GO" id="GO:0016020">
    <property type="term" value="C:membrane"/>
    <property type="evidence" value="ECO:0007669"/>
    <property type="project" value="UniProtKB-SubCell"/>
</dbReference>
<dbReference type="EMBL" id="DYWO01000281">
    <property type="protein sequence ID" value="HJF50022.1"/>
    <property type="molecule type" value="Genomic_DNA"/>
</dbReference>
<name>A0A921GP74_9MICO</name>
<keyword evidence="4" id="KW-0645">Protease</keyword>
<dbReference type="AlphaFoldDB" id="A0A921GP74"/>
<evidence type="ECO:0000256" key="8">
    <source>
        <dbReference type="ARBA" id="ARBA00022833"/>
    </source>
</evidence>
<feature type="transmembrane region" description="Helical" evidence="12">
    <location>
        <begin position="177"/>
        <end position="198"/>
    </location>
</feature>
<reference evidence="14" key="2">
    <citation type="submission" date="2021-09" db="EMBL/GenBank/DDBJ databases">
        <authorList>
            <person name="Gilroy R."/>
        </authorList>
    </citation>
    <scope>NUCLEOTIDE SEQUENCE</scope>
    <source>
        <strain evidence="14">1647</strain>
    </source>
</reference>
<feature type="domain" description="Peptidase M50" evidence="13">
    <location>
        <begin position="54"/>
        <end position="124"/>
    </location>
</feature>
<evidence type="ECO:0000256" key="2">
    <source>
        <dbReference type="ARBA" id="ARBA00004141"/>
    </source>
</evidence>
<keyword evidence="9 12" id="KW-1133">Transmembrane helix</keyword>
<evidence type="ECO:0000313" key="14">
    <source>
        <dbReference type="EMBL" id="HJF50022.1"/>
    </source>
</evidence>
<keyword evidence="5 12" id="KW-0812">Transmembrane</keyword>
<accession>A0A921GP74</accession>
<evidence type="ECO:0000256" key="3">
    <source>
        <dbReference type="ARBA" id="ARBA00007931"/>
    </source>
</evidence>
<evidence type="ECO:0000256" key="7">
    <source>
        <dbReference type="ARBA" id="ARBA00022801"/>
    </source>
</evidence>
<evidence type="ECO:0000313" key="15">
    <source>
        <dbReference type="Proteomes" id="UP000775129"/>
    </source>
</evidence>
<feature type="transmembrane region" description="Helical" evidence="12">
    <location>
        <begin position="204"/>
        <end position="226"/>
    </location>
</feature>
<dbReference type="GO" id="GO:0008237">
    <property type="term" value="F:metallopeptidase activity"/>
    <property type="evidence" value="ECO:0007669"/>
    <property type="project" value="UniProtKB-KW"/>
</dbReference>
<keyword evidence="8" id="KW-0862">Zinc</keyword>
<reference evidence="14" key="1">
    <citation type="journal article" date="2021" name="PeerJ">
        <title>Extensive microbial diversity within the chicken gut microbiome revealed by metagenomics and culture.</title>
        <authorList>
            <person name="Gilroy R."/>
            <person name="Ravi A."/>
            <person name="Getino M."/>
            <person name="Pursley I."/>
            <person name="Horton D.L."/>
            <person name="Alikhan N.F."/>
            <person name="Baker D."/>
            <person name="Gharbi K."/>
            <person name="Hall N."/>
            <person name="Watson M."/>
            <person name="Adriaenssens E.M."/>
            <person name="Foster-Nyarko E."/>
            <person name="Jarju S."/>
            <person name="Secka A."/>
            <person name="Antonio M."/>
            <person name="Oren A."/>
            <person name="Chaudhuri R.R."/>
            <person name="La Ragione R."/>
            <person name="Hildebrand F."/>
            <person name="Pallen M.J."/>
        </authorList>
    </citation>
    <scope>NUCLEOTIDE SEQUENCE</scope>
    <source>
        <strain evidence="14">1647</strain>
    </source>
</reference>
<keyword evidence="6" id="KW-0479">Metal-binding</keyword>
<evidence type="ECO:0000256" key="1">
    <source>
        <dbReference type="ARBA" id="ARBA00001947"/>
    </source>
</evidence>
<keyword evidence="7" id="KW-0378">Hydrolase</keyword>
<evidence type="ECO:0000256" key="5">
    <source>
        <dbReference type="ARBA" id="ARBA00022692"/>
    </source>
</evidence>
<evidence type="ECO:0000256" key="4">
    <source>
        <dbReference type="ARBA" id="ARBA00022670"/>
    </source>
</evidence>
<feature type="transmembrane region" description="Helical" evidence="12">
    <location>
        <begin position="44"/>
        <end position="62"/>
    </location>
</feature>
<proteinExistence type="inferred from homology"/>
<dbReference type="Proteomes" id="UP000775129">
    <property type="component" value="Unassembled WGS sequence"/>
</dbReference>
<dbReference type="Pfam" id="PF02163">
    <property type="entry name" value="Peptidase_M50"/>
    <property type="match status" value="2"/>
</dbReference>
<feature type="transmembrane region" description="Helical" evidence="12">
    <location>
        <begin position="132"/>
        <end position="156"/>
    </location>
</feature>